<evidence type="ECO:0000313" key="5">
    <source>
        <dbReference type="Proteomes" id="UP001328107"/>
    </source>
</evidence>
<feature type="chain" id="PRO_5042971211" description="G protein-coupled receptor" evidence="3">
    <location>
        <begin position="34"/>
        <end position="813"/>
    </location>
</feature>
<dbReference type="Proteomes" id="UP001328107">
    <property type="component" value="Unassembled WGS sequence"/>
</dbReference>
<evidence type="ECO:0000256" key="1">
    <source>
        <dbReference type="SAM" id="MobiDB-lite"/>
    </source>
</evidence>
<evidence type="ECO:0000313" key="4">
    <source>
        <dbReference type="EMBL" id="GMR56440.1"/>
    </source>
</evidence>
<keyword evidence="2" id="KW-1133">Transmembrane helix</keyword>
<feature type="compositionally biased region" description="Polar residues" evidence="1">
    <location>
        <begin position="763"/>
        <end position="784"/>
    </location>
</feature>
<gene>
    <name evidence="4" type="ORF">PMAYCL1PPCAC_26635</name>
</gene>
<organism evidence="4 5">
    <name type="scientific">Pristionchus mayeri</name>
    <dbReference type="NCBI Taxonomy" id="1317129"/>
    <lineage>
        <taxon>Eukaryota</taxon>
        <taxon>Metazoa</taxon>
        <taxon>Ecdysozoa</taxon>
        <taxon>Nematoda</taxon>
        <taxon>Chromadorea</taxon>
        <taxon>Rhabditida</taxon>
        <taxon>Rhabditina</taxon>
        <taxon>Diplogasteromorpha</taxon>
        <taxon>Diplogasteroidea</taxon>
        <taxon>Neodiplogasteridae</taxon>
        <taxon>Pristionchus</taxon>
    </lineage>
</organism>
<feature type="transmembrane region" description="Helical" evidence="2">
    <location>
        <begin position="379"/>
        <end position="401"/>
    </location>
</feature>
<name>A0AAN5D698_9BILA</name>
<keyword evidence="2" id="KW-0472">Membrane</keyword>
<keyword evidence="5" id="KW-1185">Reference proteome</keyword>
<feature type="transmembrane region" description="Helical" evidence="2">
    <location>
        <begin position="413"/>
        <end position="433"/>
    </location>
</feature>
<evidence type="ECO:0000256" key="2">
    <source>
        <dbReference type="SAM" id="Phobius"/>
    </source>
</evidence>
<feature type="transmembrane region" description="Helical" evidence="2">
    <location>
        <begin position="651"/>
        <end position="673"/>
    </location>
</feature>
<dbReference type="EMBL" id="BTRK01000005">
    <property type="protein sequence ID" value="GMR56440.1"/>
    <property type="molecule type" value="Genomic_DNA"/>
</dbReference>
<feature type="compositionally biased region" description="Basic and acidic residues" evidence="1">
    <location>
        <begin position="742"/>
        <end position="751"/>
    </location>
</feature>
<dbReference type="Gene3D" id="1.20.1070.10">
    <property type="entry name" value="Rhodopsin 7-helix transmembrane proteins"/>
    <property type="match status" value="1"/>
</dbReference>
<comment type="caution">
    <text evidence="4">The sequence shown here is derived from an EMBL/GenBank/DDBJ whole genome shotgun (WGS) entry which is preliminary data.</text>
</comment>
<feature type="transmembrane region" description="Helical" evidence="2">
    <location>
        <begin position="490"/>
        <end position="508"/>
    </location>
</feature>
<evidence type="ECO:0008006" key="6">
    <source>
        <dbReference type="Google" id="ProtNLM"/>
    </source>
</evidence>
<proteinExistence type="predicted"/>
<dbReference type="AlphaFoldDB" id="A0AAN5D698"/>
<feature type="transmembrane region" description="Helical" evidence="2">
    <location>
        <begin position="606"/>
        <end position="625"/>
    </location>
</feature>
<feature type="transmembrane region" description="Helical" evidence="2">
    <location>
        <begin position="520"/>
        <end position="543"/>
    </location>
</feature>
<evidence type="ECO:0000256" key="3">
    <source>
        <dbReference type="SAM" id="SignalP"/>
    </source>
</evidence>
<feature type="region of interest" description="Disordered" evidence="1">
    <location>
        <begin position="740"/>
        <end position="784"/>
    </location>
</feature>
<keyword evidence="3" id="KW-0732">Signal</keyword>
<feature type="signal peptide" evidence="3">
    <location>
        <begin position="1"/>
        <end position="33"/>
    </location>
</feature>
<sequence length="813" mass="92785">MLLRGWPWLLRPLQQMLPAALLSLIVQLHPVRADFPVWIAPFNDSAEIYKLCTNEMDYTVLGYGMTRQPQFDAVTYIMERPYVCDPKYHRHVSEKFRKLVWFMRSLKFCEINRLMRSSDEYSLQLHDSFAREFLRYAYALICGKTRLIVNTEADEFRLFIFSNIFKMLYEENSLERGYVCDALKQKYGELYTRCYVPDSDDRLKRFQVKCNSRVPFINFLHVFQRFSIPCSSLDHFITTSPLAINSIGRALAGDVAFMNYLSGPLVANVKSDSELPSLVLKTRLLLQHFSLAAVKLYGQMDAVNTCLTRYQEDQAILETFGNNTYPENGDNSTDTSEFGIAGNISMNNCCDGIQVICDMASNGITEDYRELSDEAWHGIYIEGALLCLVLLMTIFLTFLLIKTSHHLSTATVLFVFNIIFSNVLFLSSFMFLYSDLLTDQTYGRVSDDYPEKSANLIVAETLQTHLFGANQFRRHLVQETLFSLAQNGSLIGLIHLLLLVLVVISRSMTGKSTHLARRSVVAVFACVWIFLIISHVIFSMMQISAIRNLDELFTVLTSGTQRQVSCKGNETNPNPVLSDYAAIASLCDKTAVFHALGAYLLRGHTLFTVIFLSASICIFVSTVFYHHHMKNQNAILQAGLRDNYPHRRREMLFHTLLLSIATFFLSVLGQTYIELAVVWEEDKERVAQLSRWYHVARIAAFIDPVLNPLIVVLRTPLLRKQVVSQITSYANELRSKMGHQWESVRRSRDSSSRGANRKKSRTARSLSVSRMQTSEAEQSSELSVTLRNNKPVTRLARSLSRVSINTRLINAIV</sequence>
<protein>
    <recommendedName>
        <fullName evidence="6">G protein-coupled receptor</fullName>
    </recommendedName>
</protein>
<keyword evidence="2" id="KW-0812">Transmembrane</keyword>
<accession>A0AAN5D698</accession>
<reference evidence="5" key="1">
    <citation type="submission" date="2022-10" db="EMBL/GenBank/DDBJ databases">
        <title>Genome assembly of Pristionchus species.</title>
        <authorList>
            <person name="Yoshida K."/>
            <person name="Sommer R.J."/>
        </authorList>
    </citation>
    <scope>NUCLEOTIDE SEQUENCE [LARGE SCALE GENOMIC DNA]</scope>
    <source>
        <strain evidence="5">RS5460</strain>
    </source>
</reference>